<reference evidence="2 3" key="1">
    <citation type="submission" date="2021-06" db="EMBL/GenBank/DDBJ databases">
        <title>Complete genome sequence of Erwinia phage pEa_SNUABM_1.</title>
        <authorList>
            <person name="Kim S.G."/>
            <person name="Park S.C."/>
        </authorList>
    </citation>
    <scope>NUCLEOTIDE SEQUENCE [LARGE SCALE GENOMIC DNA]</scope>
</reference>
<organism evidence="2 3">
    <name type="scientific">Erwinia phage pEa_SNUABM_1</name>
    <dbReference type="NCBI Taxonomy" id="2869543"/>
    <lineage>
        <taxon>Viruses</taxon>
        <taxon>Duplodnaviria</taxon>
        <taxon>Heunggongvirae</taxon>
        <taxon>Uroviricota</taxon>
        <taxon>Caudoviricetes</taxon>
        <taxon>Alexandravirus</taxon>
        <taxon>Alexandravirus SNUABM1</taxon>
    </lineage>
</organism>
<name>A0AAE7XLN3_9CAUD</name>
<keyword evidence="3" id="KW-1185">Reference proteome</keyword>
<evidence type="ECO:0000313" key="3">
    <source>
        <dbReference type="Proteomes" id="UP000827973"/>
    </source>
</evidence>
<evidence type="ECO:0000313" key="2">
    <source>
        <dbReference type="EMBL" id="QZE57496.1"/>
    </source>
</evidence>
<sequence length="123" mass="13703">MIKQIPRQFTEKDSKLTIEDHAAVLELTDYTVVVRGKWKMIRGTNKSGRFTVVLVGPHPVTSNLVGIQILMAAGFSDVDAMLALGVTRGEHKTWLKQQRARIRESKSQPRMGSTTALDDLKGK</sequence>
<protein>
    <submittedName>
        <fullName evidence="2">Uncharacterized protein</fullName>
    </submittedName>
</protein>
<dbReference type="Proteomes" id="UP000827973">
    <property type="component" value="Segment"/>
</dbReference>
<proteinExistence type="predicted"/>
<evidence type="ECO:0000256" key="1">
    <source>
        <dbReference type="SAM" id="MobiDB-lite"/>
    </source>
</evidence>
<accession>A0AAE7XLN3</accession>
<gene>
    <name evidence="2" type="ORF">pEaSNUABM1_00287</name>
</gene>
<feature type="region of interest" description="Disordered" evidence="1">
    <location>
        <begin position="99"/>
        <end position="123"/>
    </location>
</feature>
<dbReference type="EMBL" id="MZ443776">
    <property type="protein sequence ID" value="QZE57496.1"/>
    <property type="molecule type" value="Genomic_DNA"/>
</dbReference>